<keyword evidence="1" id="KW-0812">Transmembrane</keyword>
<evidence type="ECO:0000313" key="2">
    <source>
        <dbReference type="EMBL" id="ORX75103.1"/>
    </source>
</evidence>
<reference evidence="2 3" key="2">
    <citation type="submission" date="2016-08" db="EMBL/GenBank/DDBJ databases">
        <title>Pervasive Adenine N6-methylation of Active Genes in Fungi.</title>
        <authorList>
            <consortium name="DOE Joint Genome Institute"/>
            <person name="Mondo S.J."/>
            <person name="Dannebaum R.O."/>
            <person name="Kuo R.C."/>
            <person name="Labutti K."/>
            <person name="Haridas S."/>
            <person name="Kuo A."/>
            <person name="Salamov A."/>
            <person name="Ahrendt S.R."/>
            <person name="Lipzen A."/>
            <person name="Sullivan W."/>
            <person name="Andreopoulos W.B."/>
            <person name="Clum A."/>
            <person name="Lindquist E."/>
            <person name="Daum C."/>
            <person name="Ramamoorthy G.K."/>
            <person name="Gryganskyi A."/>
            <person name="Culley D."/>
            <person name="Magnuson J.K."/>
            <person name="James T.Y."/>
            <person name="O'Malley M.A."/>
            <person name="Stajich J.E."/>
            <person name="Spatafora J.W."/>
            <person name="Visel A."/>
            <person name="Grigoriev I.V."/>
        </authorList>
    </citation>
    <scope>NUCLEOTIDE SEQUENCE [LARGE SCALE GENOMIC DNA]</scope>
    <source>
        <strain evidence="2 3">S4</strain>
    </source>
</reference>
<organism evidence="2 3">
    <name type="scientific">Anaeromyces robustus</name>
    <dbReference type="NCBI Taxonomy" id="1754192"/>
    <lineage>
        <taxon>Eukaryota</taxon>
        <taxon>Fungi</taxon>
        <taxon>Fungi incertae sedis</taxon>
        <taxon>Chytridiomycota</taxon>
        <taxon>Chytridiomycota incertae sedis</taxon>
        <taxon>Neocallimastigomycetes</taxon>
        <taxon>Neocallimastigales</taxon>
        <taxon>Neocallimastigaceae</taxon>
        <taxon>Anaeromyces</taxon>
    </lineage>
</organism>
<dbReference type="EMBL" id="MCFG01000378">
    <property type="protein sequence ID" value="ORX75103.1"/>
    <property type="molecule type" value="Genomic_DNA"/>
</dbReference>
<dbReference type="Proteomes" id="UP000193944">
    <property type="component" value="Unassembled WGS sequence"/>
</dbReference>
<keyword evidence="3" id="KW-1185">Reference proteome</keyword>
<name>A0A1Y1WNK7_9FUNG</name>
<proteinExistence type="predicted"/>
<reference evidence="2 3" key="1">
    <citation type="submission" date="2016-08" db="EMBL/GenBank/DDBJ databases">
        <title>A Parts List for Fungal Cellulosomes Revealed by Comparative Genomics.</title>
        <authorList>
            <consortium name="DOE Joint Genome Institute"/>
            <person name="Haitjema C.H."/>
            <person name="Gilmore S.P."/>
            <person name="Henske J.K."/>
            <person name="Solomon K.V."/>
            <person name="De Groot R."/>
            <person name="Kuo A."/>
            <person name="Mondo S.J."/>
            <person name="Salamov A.A."/>
            <person name="Labutti K."/>
            <person name="Zhao Z."/>
            <person name="Chiniquy J."/>
            <person name="Barry K."/>
            <person name="Brewer H.M."/>
            <person name="Purvine S.O."/>
            <person name="Wright A.T."/>
            <person name="Boxma B."/>
            <person name="Van Alen T."/>
            <person name="Hackstein J.H."/>
            <person name="Baker S.E."/>
            <person name="Grigoriev I.V."/>
            <person name="O'Malley M.A."/>
        </authorList>
    </citation>
    <scope>NUCLEOTIDE SEQUENCE [LARGE SCALE GENOMIC DNA]</scope>
    <source>
        <strain evidence="2 3">S4</strain>
    </source>
</reference>
<evidence type="ECO:0000256" key="1">
    <source>
        <dbReference type="SAM" id="Phobius"/>
    </source>
</evidence>
<keyword evidence="1" id="KW-1133">Transmembrane helix</keyword>
<comment type="caution">
    <text evidence="2">The sequence shown here is derived from an EMBL/GenBank/DDBJ whole genome shotgun (WGS) entry which is preliminary data.</text>
</comment>
<accession>A0A1Y1WNK7</accession>
<keyword evidence="1" id="KW-0472">Membrane</keyword>
<feature type="transmembrane region" description="Helical" evidence="1">
    <location>
        <begin position="32"/>
        <end position="50"/>
    </location>
</feature>
<protein>
    <submittedName>
        <fullName evidence="2">Uncharacterized protein</fullName>
    </submittedName>
</protein>
<gene>
    <name evidence="2" type="ORF">BCR32DRAFT_329952</name>
</gene>
<feature type="transmembrane region" description="Helical" evidence="1">
    <location>
        <begin position="94"/>
        <end position="115"/>
    </location>
</feature>
<sequence>MEHGLLIFCLLGVGDVVYDFYRYFTQQGQLRIINDIVSIPIIILLFCFCIPSRRLLIFFRNLALIIIPVTIVGVLIELYFQNKNKEIKLNSSEIVYPLIALSAEIFFYVCGGSYCEQKLDELEGINNEKELEEGHAVEE</sequence>
<evidence type="ECO:0000313" key="3">
    <source>
        <dbReference type="Proteomes" id="UP000193944"/>
    </source>
</evidence>
<dbReference type="AlphaFoldDB" id="A0A1Y1WNK7"/>
<feature type="transmembrane region" description="Helical" evidence="1">
    <location>
        <begin position="62"/>
        <end position="82"/>
    </location>
</feature>